<dbReference type="CDD" id="cd16344">
    <property type="entry name" value="LMWPAP"/>
    <property type="match status" value="1"/>
</dbReference>
<evidence type="ECO:0000256" key="3">
    <source>
        <dbReference type="ARBA" id="ARBA00022912"/>
    </source>
</evidence>
<dbReference type="InterPro" id="IPR023485">
    <property type="entry name" value="Ptyr_pPase"/>
</dbReference>
<organism evidence="6 7">
    <name type="scientific">Cytobacillus kochii</name>
    <dbReference type="NCBI Taxonomy" id="859143"/>
    <lineage>
        <taxon>Bacteria</taxon>
        <taxon>Bacillati</taxon>
        <taxon>Bacillota</taxon>
        <taxon>Bacilli</taxon>
        <taxon>Bacillales</taxon>
        <taxon>Bacillaceae</taxon>
        <taxon>Cytobacillus</taxon>
    </lineage>
</organism>
<dbReference type="SUPFAM" id="SSF52788">
    <property type="entry name" value="Phosphotyrosine protein phosphatases I"/>
    <property type="match status" value="1"/>
</dbReference>
<dbReference type="OrthoDB" id="9784339at2"/>
<dbReference type="GO" id="GO:0004725">
    <property type="term" value="F:protein tyrosine phosphatase activity"/>
    <property type="evidence" value="ECO:0007669"/>
    <property type="project" value="InterPro"/>
</dbReference>
<sequence length="153" mass="17003">MAHVLFICTGNTCRSPMAEAILRHIDIPDVKVKSAGIFASQGGPASAYTSQVLKEEGISINHQSAQLNEELIQWATHILVMTNGHKHAILSHFPNAMGKVFLIKEFAYDGKQEDIIDPFGGTLQQYKETYNELHGSIKKIAEVLKDSNQDKQR</sequence>
<evidence type="ECO:0000313" key="6">
    <source>
        <dbReference type="EMBL" id="ASV68009.1"/>
    </source>
</evidence>
<dbReference type="AlphaFoldDB" id="A0A248TIP3"/>
<evidence type="ECO:0000256" key="4">
    <source>
        <dbReference type="PIRSR" id="PIRSR617867-1"/>
    </source>
</evidence>
<dbReference type="KEGG" id="bko:CKF48_12220"/>
<feature type="active site" description="Nucleophile" evidence="4">
    <location>
        <position position="8"/>
    </location>
</feature>
<dbReference type="Gene3D" id="3.40.50.2300">
    <property type="match status" value="1"/>
</dbReference>
<name>A0A248TIP3_9BACI</name>
<feature type="active site" evidence="4">
    <location>
        <position position="14"/>
    </location>
</feature>
<dbReference type="Pfam" id="PF01451">
    <property type="entry name" value="LMWPc"/>
    <property type="match status" value="1"/>
</dbReference>
<accession>A0A248TIP3</accession>
<keyword evidence="2" id="KW-0378">Hydrolase</keyword>
<dbReference type="EMBL" id="CP022983">
    <property type="protein sequence ID" value="ASV68009.1"/>
    <property type="molecule type" value="Genomic_DNA"/>
</dbReference>
<dbReference type="SMART" id="SM00226">
    <property type="entry name" value="LMWPc"/>
    <property type="match status" value="1"/>
</dbReference>
<protein>
    <submittedName>
        <fullName evidence="6">Low molecular weight phosphatase family protein</fullName>
    </submittedName>
</protein>
<keyword evidence="7" id="KW-1185">Reference proteome</keyword>
<evidence type="ECO:0000259" key="5">
    <source>
        <dbReference type="SMART" id="SM00226"/>
    </source>
</evidence>
<feature type="active site" description="Proton donor" evidence="4">
    <location>
        <position position="117"/>
    </location>
</feature>
<dbReference type="RefSeq" id="WP_095371578.1">
    <property type="nucleotide sequence ID" value="NZ_CP022983.1"/>
</dbReference>
<dbReference type="InterPro" id="IPR017867">
    <property type="entry name" value="Tyr_phospatase_low_mol_wt"/>
</dbReference>
<reference evidence="6 7" key="1">
    <citation type="submission" date="2017-08" db="EMBL/GenBank/DDBJ databases">
        <title>Complete Genome Sequence of Bacillus kochii Oregon-R-modENCODE STRAIN BDGP4, isolated from Drosophila melanogaster gut.</title>
        <authorList>
            <person name="Wan K.H."/>
            <person name="Yu C."/>
            <person name="Park S."/>
            <person name="Hammonds A.S."/>
            <person name="Booth B.W."/>
            <person name="Celniker S.E."/>
        </authorList>
    </citation>
    <scope>NUCLEOTIDE SEQUENCE [LARGE SCALE GENOMIC DNA]</scope>
    <source>
        <strain evidence="6 7">BDGP4</strain>
    </source>
</reference>
<comment type="similarity">
    <text evidence="1">Belongs to the low molecular weight phosphotyrosine protein phosphatase family.</text>
</comment>
<dbReference type="PANTHER" id="PTHR11717:SF31">
    <property type="entry name" value="LOW MOLECULAR WEIGHT PROTEIN-TYROSINE-PHOSPHATASE ETP-RELATED"/>
    <property type="match status" value="1"/>
</dbReference>
<evidence type="ECO:0000313" key="7">
    <source>
        <dbReference type="Proteomes" id="UP000215137"/>
    </source>
</evidence>
<evidence type="ECO:0000256" key="2">
    <source>
        <dbReference type="ARBA" id="ARBA00022801"/>
    </source>
</evidence>
<keyword evidence="3" id="KW-0904">Protein phosphatase</keyword>
<dbReference type="Proteomes" id="UP000215137">
    <property type="component" value="Chromosome"/>
</dbReference>
<dbReference type="PANTHER" id="PTHR11717">
    <property type="entry name" value="LOW MOLECULAR WEIGHT PROTEIN TYROSINE PHOSPHATASE"/>
    <property type="match status" value="1"/>
</dbReference>
<evidence type="ECO:0000256" key="1">
    <source>
        <dbReference type="ARBA" id="ARBA00011063"/>
    </source>
</evidence>
<dbReference type="PRINTS" id="PR00719">
    <property type="entry name" value="LMWPTPASE"/>
</dbReference>
<feature type="domain" description="Phosphotyrosine protein phosphatase I" evidence="5">
    <location>
        <begin position="2"/>
        <end position="143"/>
    </location>
</feature>
<gene>
    <name evidence="6" type="ORF">CKF48_12220</name>
</gene>
<proteinExistence type="inferred from homology"/>
<dbReference type="InterPro" id="IPR050438">
    <property type="entry name" value="LMW_PTPase"/>
</dbReference>
<dbReference type="InterPro" id="IPR036196">
    <property type="entry name" value="Ptyr_pPase_sf"/>
</dbReference>